<protein>
    <recommendedName>
        <fullName evidence="2">Transposase Tc1-like domain-containing protein</fullName>
    </recommendedName>
</protein>
<feature type="domain" description="Transposase Tc1-like" evidence="2">
    <location>
        <begin position="71"/>
        <end position="128"/>
    </location>
</feature>
<evidence type="ECO:0000313" key="4">
    <source>
        <dbReference type="Proteomes" id="UP000887116"/>
    </source>
</evidence>
<dbReference type="GO" id="GO:0003677">
    <property type="term" value="F:DNA binding"/>
    <property type="evidence" value="ECO:0007669"/>
    <property type="project" value="InterPro"/>
</dbReference>
<sequence>MSRQKGQTSIELRKLIIKHTEDGKSVREISEIVKRSHSTVHDIIKRYKTKNQVENKPKKAHNKIFTEADERYLVIKVKVNPFLSAPKLAIIAENELGKKANPLTIRNVLHKKNLTGRKARQKPFIRVRQGHQVIPPPDTHEVISLAHVGTGSNRSQKRASGHSIQNKNQLTWIPLEMIRNLASNHRGGSGVVHACAEVEHKSMVGRVVEN</sequence>
<evidence type="ECO:0000313" key="3">
    <source>
        <dbReference type="EMBL" id="GFQ99414.1"/>
    </source>
</evidence>
<dbReference type="InterPro" id="IPR009057">
    <property type="entry name" value="Homeodomain-like_sf"/>
</dbReference>
<evidence type="ECO:0000259" key="2">
    <source>
        <dbReference type="Pfam" id="PF01498"/>
    </source>
</evidence>
<keyword evidence="4" id="KW-1185">Reference proteome</keyword>
<dbReference type="Proteomes" id="UP000887116">
    <property type="component" value="Unassembled WGS sequence"/>
</dbReference>
<dbReference type="InterPro" id="IPR036388">
    <property type="entry name" value="WH-like_DNA-bd_sf"/>
</dbReference>
<dbReference type="GO" id="GO:0015074">
    <property type="term" value="P:DNA integration"/>
    <property type="evidence" value="ECO:0007669"/>
    <property type="project" value="InterPro"/>
</dbReference>
<dbReference type="AlphaFoldDB" id="A0A8X6I784"/>
<dbReference type="OrthoDB" id="6503215at2759"/>
<evidence type="ECO:0000256" key="1">
    <source>
        <dbReference type="ARBA" id="ARBA00004123"/>
    </source>
</evidence>
<dbReference type="Gene3D" id="1.10.10.10">
    <property type="entry name" value="Winged helix-like DNA-binding domain superfamily/Winged helix DNA-binding domain"/>
    <property type="match status" value="1"/>
</dbReference>
<dbReference type="GO" id="GO:0005634">
    <property type="term" value="C:nucleus"/>
    <property type="evidence" value="ECO:0007669"/>
    <property type="project" value="UniProtKB-SubCell"/>
</dbReference>
<accession>A0A8X6I784</accession>
<reference evidence="3" key="1">
    <citation type="submission" date="2020-07" db="EMBL/GenBank/DDBJ databases">
        <title>Multicomponent nature underlies the extraordinary mechanical properties of spider dragline silk.</title>
        <authorList>
            <person name="Kono N."/>
            <person name="Nakamura H."/>
            <person name="Mori M."/>
            <person name="Yoshida Y."/>
            <person name="Ohtoshi R."/>
            <person name="Malay A.D."/>
            <person name="Moran D.A.P."/>
            <person name="Tomita M."/>
            <person name="Numata K."/>
            <person name="Arakawa K."/>
        </authorList>
    </citation>
    <scope>NUCLEOTIDE SEQUENCE</scope>
</reference>
<gene>
    <name evidence="3" type="primary">c0_g1_i1</name>
    <name evidence="3" type="ORF">TNCT_222861</name>
</gene>
<name>A0A8X6I784_TRICU</name>
<dbReference type="EMBL" id="BMAO01015107">
    <property type="protein sequence ID" value="GFQ99414.1"/>
    <property type="molecule type" value="Genomic_DNA"/>
</dbReference>
<organism evidence="3 4">
    <name type="scientific">Trichonephila clavata</name>
    <name type="common">Joro spider</name>
    <name type="synonym">Nephila clavata</name>
    <dbReference type="NCBI Taxonomy" id="2740835"/>
    <lineage>
        <taxon>Eukaryota</taxon>
        <taxon>Metazoa</taxon>
        <taxon>Ecdysozoa</taxon>
        <taxon>Arthropoda</taxon>
        <taxon>Chelicerata</taxon>
        <taxon>Arachnida</taxon>
        <taxon>Araneae</taxon>
        <taxon>Araneomorphae</taxon>
        <taxon>Entelegynae</taxon>
        <taxon>Araneoidea</taxon>
        <taxon>Nephilidae</taxon>
        <taxon>Trichonephila</taxon>
    </lineage>
</organism>
<comment type="subcellular location">
    <subcellularLocation>
        <location evidence="1">Nucleus</location>
    </subcellularLocation>
</comment>
<dbReference type="InterPro" id="IPR002492">
    <property type="entry name" value="Transposase_Tc1-like"/>
</dbReference>
<dbReference type="Pfam" id="PF01498">
    <property type="entry name" value="HTH_Tnp_Tc3_2"/>
    <property type="match status" value="1"/>
</dbReference>
<dbReference type="SUPFAM" id="SSF46689">
    <property type="entry name" value="Homeodomain-like"/>
    <property type="match status" value="1"/>
</dbReference>
<dbReference type="GO" id="GO:0006313">
    <property type="term" value="P:DNA transposition"/>
    <property type="evidence" value="ECO:0007669"/>
    <property type="project" value="InterPro"/>
</dbReference>
<comment type="caution">
    <text evidence="3">The sequence shown here is derived from an EMBL/GenBank/DDBJ whole genome shotgun (WGS) entry which is preliminary data.</text>
</comment>
<proteinExistence type="predicted"/>
<dbReference type="Pfam" id="PF13384">
    <property type="entry name" value="HTH_23"/>
    <property type="match status" value="1"/>
</dbReference>